<proteinExistence type="predicted"/>
<reference evidence="1 2" key="1">
    <citation type="journal article" date="2015" name="Genome Announc.">
        <title>Draft Genome Sequence of Norvancomycin-Producing Strain Amycolatopsis orientalis CPCC200066.</title>
        <authorList>
            <person name="Lei X."/>
            <person name="Yuan F."/>
            <person name="Shi Y."/>
            <person name="Li X."/>
            <person name="Wang L."/>
            <person name="Hong B."/>
        </authorList>
    </citation>
    <scope>NUCLEOTIDE SEQUENCE [LARGE SCALE GENOMIC DNA]</scope>
    <source>
        <strain evidence="1 2">B-37</strain>
    </source>
</reference>
<name>A0A193C8B2_AMYOR</name>
<dbReference type="RefSeq" id="WP_044855685.1">
    <property type="nucleotide sequence ID" value="NZ_CP016174.1"/>
</dbReference>
<dbReference type="Proteomes" id="UP000093695">
    <property type="component" value="Chromosome"/>
</dbReference>
<dbReference type="AlphaFoldDB" id="A0A193C8B2"/>
<protein>
    <submittedName>
        <fullName evidence="1">Uncharacterized protein</fullName>
    </submittedName>
</protein>
<dbReference type="eggNOG" id="ENOG5033TR6">
    <property type="taxonomic scope" value="Bacteria"/>
</dbReference>
<organism evidence="1 2">
    <name type="scientific">Amycolatopsis orientalis</name>
    <name type="common">Nocardia orientalis</name>
    <dbReference type="NCBI Taxonomy" id="31958"/>
    <lineage>
        <taxon>Bacteria</taxon>
        <taxon>Bacillati</taxon>
        <taxon>Actinomycetota</taxon>
        <taxon>Actinomycetes</taxon>
        <taxon>Pseudonocardiales</taxon>
        <taxon>Pseudonocardiaceae</taxon>
        <taxon>Amycolatopsis</taxon>
    </lineage>
</organism>
<dbReference type="EMBL" id="CP016174">
    <property type="protein sequence ID" value="ANN20722.1"/>
    <property type="molecule type" value="Genomic_DNA"/>
</dbReference>
<sequence>MEASLRSAAFGDGVLPPSSFGVPASPRGRLLAAIGLGARGRYASAATLLTGLRASKEPVLASLASSTLASHRRQLGGHATALVLDGEALALAIAEPRGESDPDGLDAEGARADALLGLAADNLGRGRLGAARRLVARAEAHTGNWRSRTRAGWVAAEIELASNISEAAITPAEMALETARAQGACRHVVKSQLVLGVTLANGSSTERERAKTLVRSARETAEKYEINSLLWVACLVEADLGAGHADEYRFRSAELLHAVLRRADPCGRRLARESPWVPTGGV</sequence>
<evidence type="ECO:0000313" key="2">
    <source>
        <dbReference type="Proteomes" id="UP000093695"/>
    </source>
</evidence>
<evidence type="ECO:0000313" key="1">
    <source>
        <dbReference type="EMBL" id="ANN20722.1"/>
    </source>
</evidence>
<accession>A0A193C8B2</accession>
<keyword evidence="2" id="KW-1185">Reference proteome</keyword>
<gene>
    <name evidence="1" type="ORF">SD37_37455</name>
</gene>
<dbReference type="KEGG" id="aori:SD37_37455"/>
<dbReference type="STRING" id="31958.SD37_37455"/>